<reference evidence="8" key="1">
    <citation type="submission" date="2015-10" db="EMBL/GenBank/DDBJ databases">
        <title>Evolution marks in rhizobial microsymbionts genomes from the relict species Vavilovia formosa (Stev.) Fed.</title>
        <authorList>
            <person name="Kopat V."/>
        </authorList>
    </citation>
    <scope>NUCLEOTIDE SEQUENCE</scope>
    <source>
        <strain evidence="8">Vaf-07</strain>
    </source>
</reference>
<evidence type="ECO:0000256" key="4">
    <source>
        <dbReference type="ARBA" id="ARBA00022741"/>
    </source>
</evidence>
<keyword evidence="4" id="KW-0547">Nucleotide-binding</keyword>
<feature type="domain" description="PhoH-like protein" evidence="7">
    <location>
        <begin position="137"/>
        <end position="340"/>
    </location>
</feature>
<dbReference type="CDD" id="cd00105">
    <property type="entry name" value="KH-I"/>
    <property type="match status" value="1"/>
</dbReference>
<evidence type="ECO:0000256" key="3">
    <source>
        <dbReference type="ARBA" id="ARBA00022490"/>
    </source>
</evidence>
<dbReference type="PANTHER" id="PTHR30473:SF1">
    <property type="entry name" value="PHOH-LIKE PROTEIN"/>
    <property type="match status" value="1"/>
</dbReference>
<dbReference type="Proteomes" id="UP000076574">
    <property type="component" value="Unassembled WGS sequence"/>
</dbReference>
<evidence type="ECO:0000313" key="8">
    <source>
        <dbReference type="EMBL" id="AMH39668.1"/>
    </source>
</evidence>
<keyword evidence="10" id="KW-1185">Reference proteome</keyword>
<dbReference type="EMBL" id="LVYV01000001">
    <property type="protein sequence ID" value="KZD25614.1"/>
    <property type="molecule type" value="Genomic_DNA"/>
</dbReference>
<dbReference type="EMBL" id="KT955714">
    <property type="protein sequence ID" value="AMH39668.1"/>
    <property type="molecule type" value="Genomic_DNA"/>
</dbReference>
<dbReference type="Pfam" id="PF02562">
    <property type="entry name" value="PhoH"/>
    <property type="match status" value="1"/>
</dbReference>
<proteinExistence type="inferred from homology"/>
<dbReference type="InterPro" id="IPR051451">
    <property type="entry name" value="PhoH2-like"/>
</dbReference>
<accession>A0A120MG95</accession>
<evidence type="ECO:0000259" key="7">
    <source>
        <dbReference type="Pfam" id="PF02562"/>
    </source>
</evidence>
<keyword evidence="3" id="KW-0963">Cytoplasm</keyword>
<evidence type="ECO:0000313" key="10">
    <source>
        <dbReference type="Proteomes" id="UP000076574"/>
    </source>
</evidence>
<dbReference type="InterPro" id="IPR027417">
    <property type="entry name" value="P-loop_NTPase"/>
</dbReference>
<dbReference type="AlphaFoldDB" id="A0A120MG95"/>
<keyword evidence="5" id="KW-0067">ATP-binding</keyword>
<dbReference type="SUPFAM" id="SSF52540">
    <property type="entry name" value="P-loop containing nucleoside triphosphate hydrolases"/>
    <property type="match status" value="1"/>
</dbReference>
<dbReference type="GO" id="GO:0005829">
    <property type="term" value="C:cytosol"/>
    <property type="evidence" value="ECO:0007669"/>
    <property type="project" value="TreeGrafter"/>
</dbReference>
<dbReference type="GO" id="GO:0003723">
    <property type="term" value="F:RNA binding"/>
    <property type="evidence" value="ECO:0007669"/>
    <property type="project" value="InterPro"/>
</dbReference>
<evidence type="ECO:0000256" key="5">
    <source>
        <dbReference type="ARBA" id="ARBA00022840"/>
    </source>
</evidence>
<dbReference type="OrthoDB" id="9805148at2"/>
<dbReference type="SUPFAM" id="SSF54791">
    <property type="entry name" value="Eukaryotic type KH-domain (KH-domain type I)"/>
    <property type="match status" value="1"/>
</dbReference>
<dbReference type="GO" id="GO:0005524">
    <property type="term" value="F:ATP binding"/>
    <property type="evidence" value="ECO:0007669"/>
    <property type="project" value="UniProtKB-KW"/>
</dbReference>
<sequence>MAKSASDSSTLAVRKLDTPPQAETQVVIDFDDNRAASSLVGPYGQNLAIIERRLNVVVDSRGNHITLTGTRDACDAARRVLETLYAQAVQGHDLAPGDVEGTIRATLAQGTLFPFDPKGSKAAASNFDTINLRKRPVRARTATQDAYIRALRSNELVFGIGPAGTGKTWLAVAQAAMLFERKEVDRIILSRPAVEAGERLGFLPGDMREKVDPYLRPIYDALYDLMDGRIVERALQTGEIEIAPLAFMRGRTLTNAAIILDEAQNTTSMQMKMFLTRLGENSRMIITGDPSQVDLPNGQTSGLAEAARLLDGVQGISQVKFTGEDVVRHELVARIVAAYEGTPQKAVATKT</sequence>
<dbReference type="PANTHER" id="PTHR30473">
    <property type="entry name" value="PROTEIN PHOH"/>
    <property type="match status" value="1"/>
</dbReference>
<evidence type="ECO:0000256" key="2">
    <source>
        <dbReference type="ARBA" id="ARBA00010393"/>
    </source>
</evidence>
<comment type="subcellular location">
    <subcellularLocation>
        <location evidence="1">Cytoplasm</location>
    </subcellularLocation>
</comment>
<dbReference type="STRING" id="943830.A4A58_04215"/>
<reference evidence="9 10" key="2">
    <citation type="submission" date="2016-03" db="EMBL/GenBank/DDBJ databases">
        <title>Microsymbionts genomes from the relict species Vavilovia formosa (Stev.) Fed.</title>
        <authorList>
            <person name="Kopat V."/>
            <person name="Chirak E."/>
            <person name="Kimeklis A."/>
            <person name="Andronov E."/>
        </authorList>
    </citation>
    <scope>NUCLEOTIDE SEQUENCE [LARGE SCALE GENOMIC DNA]</scope>
    <source>
        <strain evidence="9 10">Vaf07</strain>
    </source>
</reference>
<gene>
    <name evidence="8" type="primary">ybeZ</name>
    <name evidence="9" type="ORF">A4A58_04215</name>
    <name evidence="8" type="ORF">PROKKA_00857</name>
</gene>
<evidence type="ECO:0000256" key="1">
    <source>
        <dbReference type="ARBA" id="ARBA00004496"/>
    </source>
</evidence>
<dbReference type="InterPro" id="IPR036612">
    <property type="entry name" value="KH_dom_type_1_sf"/>
</dbReference>
<dbReference type="RefSeq" id="WP_068730036.1">
    <property type="nucleotide sequence ID" value="NZ_JABMCJ010000094.1"/>
</dbReference>
<protein>
    <recommendedName>
        <fullName evidence="6">PhoH-like protein</fullName>
    </recommendedName>
</protein>
<name>A0A120MG95_9BRAD</name>
<organism evidence="8">
    <name type="scientific">Tardiphaga robiniae</name>
    <dbReference type="NCBI Taxonomy" id="943830"/>
    <lineage>
        <taxon>Bacteria</taxon>
        <taxon>Pseudomonadati</taxon>
        <taxon>Pseudomonadota</taxon>
        <taxon>Alphaproteobacteria</taxon>
        <taxon>Hyphomicrobiales</taxon>
        <taxon>Nitrobacteraceae</taxon>
        <taxon>Tardiphaga</taxon>
    </lineage>
</organism>
<evidence type="ECO:0000256" key="6">
    <source>
        <dbReference type="ARBA" id="ARBA00039970"/>
    </source>
</evidence>
<evidence type="ECO:0000313" key="9">
    <source>
        <dbReference type="EMBL" id="KZD25614.1"/>
    </source>
</evidence>
<dbReference type="Gene3D" id="3.40.50.300">
    <property type="entry name" value="P-loop containing nucleotide triphosphate hydrolases"/>
    <property type="match status" value="1"/>
</dbReference>
<dbReference type="InterPro" id="IPR003714">
    <property type="entry name" value="PhoH"/>
</dbReference>
<comment type="similarity">
    <text evidence="2">Belongs to the PhoH family.</text>
</comment>
<dbReference type="FunFam" id="3.40.50.300:FF:000013">
    <property type="entry name" value="PhoH family ATPase"/>
    <property type="match status" value="1"/>
</dbReference>